<evidence type="ECO:0000259" key="10">
    <source>
        <dbReference type="Pfam" id="PF07156"/>
    </source>
</evidence>
<dbReference type="GO" id="GO:0001735">
    <property type="term" value="F:prenylcysteine oxidase activity"/>
    <property type="evidence" value="ECO:0007669"/>
    <property type="project" value="InterPro"/>
</dbReference>
<feature type="signal peptide" evidence="9">
    <location>
        <begin position="1"/>
        <end position="17"/>
    </location>
</feature>
<evidence type="ECO:0000256" key="5">
    <source>
        <dbReference type="ARBA" id="ARBA00022827"/>
    </source>
</evidence>
<evidence type="ECO:0000256" key="4">
    <source>
        <dbReference type="ARBA" id="ARBA00022729"/>
    </source>
</evidence>
<keyword evidence="7" id="KW-0325">Glycoprotein</keyword>
<keyword evidence="4 9" id="KW-0732">Signal</keyword>
<dbReference type="SUPFAM" id="SSF51905">
    <property type="entry name" value="FAD/NAD(P)-binding domain"/>
    <property type="match status" value="1"/>
</dbReference>
<organism evidence="11 12">
    <name type="scientific">Westerdykella ornata</name>
    <dbReference type="NCBI Taxonomy" id="318751"/>
    <lineage>
        <taxon>Eukaryota</taxon>
        <taxon>Fungi</taxon>
        <taxon>Dikarya</taxon>
        <taxon>Ascomycota</taxon>
        <taxon>Pezizomycotina</taxon>
        <taxon>Dothideomycetes</taxon>
        <taxon>Pleosporomycetidae</taxon>
        <taxon>Pleosporales</taxon>
        <taxon>Sporormiaceae</taxon>
        <taxon>Westerdykella</taxon>
    </lineage>
</organism>
<gene>
    <name evidence="11" type="ORF">EI97DRAFT_431744</name>
</gene>
<evidence type="ECO:0000256" key="6">
    <source>
        <dbReference type="ARBA" id="ARBA00023002"/>
    </source>
</evidence>
<evidence type="ECO:0000256" key="1">
    <source>
        <dbReference type="ARBA" id="ARBA00001974"/>
    </source>
</evidence>
<reference evidence="11" key="1">
    <citation type="journal article" date="2020" name="Stud. Mycol.">
        <title>101 Dothideomycetes genomes: a test case for predicting lifestyles and emergence of pathogens.</title>
        <authorList>
            <person name="Haridas S."/>
            <person name="Albert R."/>
            <person name="Binder M."/>
            <person name="Bloem J."/>
            <person name="Labutti K."/>
            <person name="Salamov A."/>
            <person name="Andreopoulos B."/>
            <person name="Baker S."/>
            <person name="Barry K."/>
            <person name="Bills G."/>
            <person name="Bluhm B."/>
            <person name="Cannon C."/>
            <person name="Castanera R."/>
            <person name="Culley D."/>
            <person name="Daum C."/>
            <person name="Ezra D."/>
            <person name="Gonzalez J."/>
            <person name="Henrissat B."/>
            <person name="Kuo A."/>
            <person name="Liang C."/>
            <person name="Lipzen A."/>
            <person name="Lutzoni F."/>
            <person name="Magnuson J."/>
            <person name="Mondo S."/>
            <person name="Nolan M."/>
            <person name="Ohm R."/>
            <person name="Pangilinan J."/>
            <person name="Park H.-J."/>
            <person name="Ramirez L."/>
            <person name="Alfaro M."/>
            <person name="Sun H."/>
            <person name="Tritt A."/>
            <person name="Yoshinaga Y."/>
            <person name="Zwiers L.-H."/>
            <person name="Turgeon B."/>
            <person name="Goodwin S."/>
            <person name="Spatafora J."/>
            <person name="Crous P."/>
            <person name="Grigoriev I."/>
        </authorList>
    </citation>
    <scope>NUCLEOTIDE SEQUENCE</scope>
    <source>
        <strain evidence="11">CBS 379.55</strain>
    </source>
</reference>
<dbReference type="Pfam" id="PF13450">
    <property type="entry name" value="NAD_binding_8"/>
    <property type="match status" value="1"/>
</dbReference>
<keyword evidence="3" id="KW-0285">Flavoprotein</keyword>
<dbReference type="RefSeq" id="XP_033656057.1">
    <property type="nucleotide sequence ID" value="XM_033798009.1"/>
</dbReference>
<evidence type="ECO:0000256" key="3">
    <source>
        <dbReference type="ARBA" id="ARBA00022630"/>
    </source>
</evidence>
<keyword evidence="12" id="KW-1185">Reference proteome</keyword>
<name>A0A6A6JRL6_WESOR</name>
<comment type="cofactor">
    <cofactor evidence="1">
        <name>FAD</name>
        <dbReference type="ChEBI" id="CHEBI:57692"/>
    </cofactor>
</comment>
<feature type="chain" id="PRO_5025482731" evidence="9">
    <location>
        <begin position="18"/>
        <end position="565"/>
    </location>
</feature>
<keyword evidence="5" id="KW-0274">FAD</keyword>
<evidence type="ECO:0000313" key="12">
    <source>
        <dbReference type="Proteomes" id="UP000800097"/>
    </source>
</evidence>
<evidence type="ECO:0000256" key="8">
    <source>
        <dbReference type="SAM" id="MobiDB-lite"/>
    </source>
</evidence>
<dbReference type="PANTHER" id="PTHR15944:SF0">
    <property type="entry name" value="PRENYLCYSTEINE LYASE DOMAIN-CONTAINING PROTEIN"/>
    <property type="match status" value="1"/>
</dbReference>
<dbReference type="Gene3D" id="3.50.50.60">
    <property type="entry name" value="FAD/NAD(P)-binding domain"/>
    <property type="match status" value="1"/>
</dbReference>
<proteinExistence type="inferred from homology"/>
<protein>
    <submittedName>
        <fullName evidence="11">Prenylcysteine oxidase</fullName>
    </submittedName>
</protein>
<dbReference type="EMBL" id="ML986488">
    <property type="protein sequence ID" value="KAF2278518.1"/>
    <property type="molecule type" value="Genomic_DNA"/>
</dbReference>
<dbReference type="GO" id="GO:0030327">
    <property type="term" value="P:prenylated protein catabolic process"/>
    <property type="evidence" value="ECO:0007669"/>
    <property type="project" value="TreeGrafter"/>
</dbReference>
<evidence type="ECO:0000256" key="7">
    <source>
        <dbReference type="ARBA" id="ARBA00023180"/>
    </source>
</evidence>
<dbReference type="OrthoDB" id="437369at2759"/>
<evidence type="ECO:0000313" key="11">
    <source>
        <dbReference type="EMBL" id="KAF2278518.1"/>
    </source>
</evidence>
<sequence>MRSLALTLPFLATLTTAAVHGDHDSATASAGLTAKRVAIIGAGAAGSSTAYHLSRTASNLSIPLNITVYERNSYIGGRTTTVNAWSSPHHPVELGGSIFVSVNHILVSAAEEFNLSTTSFEERYTEDSSVPEIGIWDGKQFAVVMKREDGWWDKARLLWRYGLAPIKTNSLMKSTVAKFLRMYEEPVFPWRSLSEVAARVGLVETTGVTGEQFLKSNGVGDLFAREIVQASTRVNYASNLGLIHGLETMVCMATSGAMAIAGGNWQIFSHMLASSKATTRLSTSITHISKQPDGTYVLTTSTGDTEAFDTVVLATPFQFSGIVIDPPPKHVPDQIPYVALHVTLFASPYELSPEAFNLAPGEKVPQFVLTTLPEGEEYGSDPNGQGSPGFFSISVVRRGLNRKGEERREEYVYKIFSAQRATPEFLSRLLGREVQYEERTNPIDDPDDQGKTQKSIKTSPRGPITWIHQKLWHSYPYEYPRVTFEEMELDEGLWYTSGIESFISTMETSALMGKNVAALILEGWDGGRKGEMRNGEHGEEERAQGEREKWEKWEKWEREAWQAEL</sequence>
<dbReference type="Pfam" id="PF07156">
    <property type="entry name" value="Prenylcys_lyase"/>
    <property type="match status" value="1"/>
</dbReference>
<accession>A0A6A6JRL6</accession>
<keyword evidence="6" id="KW-0560">Oxidoreductase</keyword>
<feature type="region of interest" description="Disordered" evidence="8">
    <location>
        <begin position="437"/>
        <end position="460"/>
    </location>
</feature>
<dbReference type="PANTHER" id="PTHR15944">
    <property type="entry name" value="FARNESYLCYSTEINE LYASE"/>
    <property type="match status" value="1"/>
</dbReference>
<dbReference type="GO" id="GO:0030328">
    <property type="term" value="P:prenylcysteine catabolic process"/>
    <property type="evidence" value="ECO:0007669"/>
    <property type="project" value="InterPro"/>
</dbReference>
<evidence type="ECO:0000256" key="9">
    <source>
        <dbReference type="SAM" id="SignalP"/>
    </source>
</evidence>
<comment type="similarity">
    <text evidence="2">Belongs to the prenylcysteine oxidase family.</text>
</comment>
<dbReference type="GeneID" id="54551184"/>
<dbReference type="AlphaFoldDB" id="A0A6A6JRL6"/>
<feature type="region of interest" description="Disordered" evidence="8">
    <location>
        <begin position="527"/>
        <end position="549"/>
    </location>
</feature>
<dbReference type="InterPro" id="IPR036188">
    <property type="entry name" value="FAD/NAD-bd_sf"/>
</dbReference>
<evidence type="ECO:0000256" key="2">
    <source>
        <dbReference type="ARBA" id="ARBA00009967"/>
    </source>
</evidence>
<dbReference type="PIRSF" id="PIRSF036292">
    <property type="entry name" value="Prenylcysteine_oxidase"/>
    <property type="match status" value="1"/>
</dbReference>
<dbReference type="InterPro" id="IPR017046">
    <property type="entry name" value="Prenylcysteine_Oxase1"/>
</dbReference>
<dbReference type="Proteomes" id="UP000800097">
    <property type="component" value="Unassembled WGS sequence"/>
</dbReference>
<dbReference type="InterPro" id="IPR010795">
    <property type="entry name" value="Prenylcys_lyase"/>
</dbReference>
<feature type="domain" description="Prenylcysteine lyase" evidence="10">
    <location>
        <begin position="147"/>
        <end position="526"/>
    </location>
</feature>